<dbReference type="RefSeq" id="WP_109639093.1">
    <property type="nucleotide sequence ID" value="NZ_QGHB01000009.1"/>
</dbReference>
<gene>
    <name evidence="2" type="ORF">C8D88_109114</name>
</gene>
<reference evidence="2 3" key="1">
    <citation type="submission" date="2018-05" db="EMBL/GenBank/DDBJ databases">
        <title>Genomic Encyclopedia of Type Strains, Phase IV (KMG-IV): sequencing the most valuable type-strain genomes for metagenomic binning, comparative biology and taxonomic classification.</title>
        <authorList>
            <person name="Goeker M."/>
        </authorList>
    </citation>
    <scope>NUCLEOTIDE SEQUENCE [LARGE SCALE GENOMIC DNA]</scope>
    <source>
        <strain evidence="2 3">DSM 45480</strain>
    </source>
</reference>
<evidence type="ECO:0000313" key="2">
    <source>
        <dbReference type="EMBL" id="PWK84029.1"/>
    </source>
</evidence>
<dbReference type="AlphaFoldDB" id="A0A316HUA0"/>
<sequence>MLIEHLRERSDLGVITATTLKSLGVSNPWRRCEPGGPWQRMHPGVVLLHNGPPTRDQQVTAALLRAGPGAVLTGAEACRRHGLPASGTEIHVLVPGFARGSGALILERASPVPASTDVTGFPVVSAERAVVDACRQLRSIDAATALVAAAVQRGRCTPESLAGEARTNRYGTKLVRAVLKELGRAESVAERDARRLSRRIRLTTPHWNVPIADADGLVIGRPDAWFDDVGLAWEIDSKAFHYGPRDYERTLARNSRYAAAGILVLQTLPSRLRDDPDAVARELKKAHRAAAARPRPPVCIVRLDHPSASGDPPRKSNR</sequence>
<evidence type="ECO:0000313" key="3">
    <source>
        <dbReference type="Proteomes" id="UP000246005"/>
    </source>
</evidence>
<evidence type="ECO:0008006" key="4">
    <source>
        <dbReference type="Google" id="ProtNLM"/>
    </source>
</evidence>
<proteinExistence type="predicted"/>
<dbReference type="Proteomes" id="UP000246005">
    <property type="component" value="Unassembled WGS sequence"/>
</dbReference>
<organism evidence="2 3">
    <name type="scientific">Lentzea atacamensis</name>
    <dbReference type="NCBI Taxonomy" id="531938"/>
    <lineage>
        <taxon>Bacteria</taxon>
        <taxon>Bacillati</taxon>
        <taxon>Actinomycetota</taxon>
        <taxon>Actinomycetes</taxon>
        <taxon>Pseudonocardiales</taxon>
        <taxon>Pseudonocardiaceae</taxon>
        <taxon>Lentzea</taxon>
    </lineage>
</organism>
<dbReference type="EMBL" id="QGHB01000009">
    <property type="protein sequence ID" value="PWK84029.1"/>
    <property type="molecule type" value="Genomic_DNA"/>
</dbReference>
<comment type="caution">
    <text evidence="2">The sequence shown here is derived from an EMBL/GenBank/DDBJ whole genome shotgun (WGS) entry which is preliminary data.</text>
</comment>
<evidence type="ECO:0000256" key="1">
    <source>
        <dbReference type="SAM" id="MobiDB-lite"/>
    </source>
</evidence>
<accession>A0A316HUA0</accession>
<feature type="region of interest" description="Disordered" evidence="1">
    <location>
        <begin position="287"/>
        <end position="318"/>
    </location>
</feature>
<name>A0A316HUA0_9PSEU</name>
<protein>
    <recommendedName>
        <fullName evidence="4">Transcriptional regulator, AbiEi antitoxin, Type IV TA system</fullName>
    </recommendedName>
</protein>